<evidence type="ECO:0000256" key="12">
    <source>
        <dbReference type="ARBA" id="ARBA00022776"/>
    </source>
</evidence>
<feature type="coiled-coil region" evidence="25">
    <location>
        <begin position="715"/>
        <end position="904"/>
    </location>
</feature>
<keyword evidence="16" id="KW-0811">Translocation</keyword>
<keyword evidence="15" id="KW-0653">Protein transport</keyword>
<evidence type="ECO:0000256" key="26">
    <source>
        <dbReference type="SAM" id="MobiDB-lite"/>
    </source>
</evidence>
<dbReference type="GO" id="GO:0005819">
    <property type="term" value="C:spindle"/>
    <property type="evidence" value="ECO:0007669"/>
    <property type="project" value="UniProtKB-SubCell"/>
</dbReference>
<dbReference type="GO" id="GO:0034399">
    <property type="term" value="C:nuclear periphery"/>
    <property type="evidence" value="ECO:0007669"/>
    <property type="project" value="UniProtKB-ARBA"/>
</dbReference>
<keyword evidence="8" id="KW-0813">Transport</keyword>
<evidence type="ECO:0000256" key="5">
    <source>
        <dbReference type="ARBA" id="ARBA00004629"/>
    </source>
</evidence>
<dbReference type="FunFam" id="1.10.287.1490:FF:000004">
    <property type="entry name" value="nucleoprotein TPR isoform X2"/>
    <property type="match status" value="1"/>
</dbReference>
<keyword evidence="31" id="KW-1185">Reference proteome</keyword>
<evidence type="ECO:0000256" key="16">
    <source>
        <dbReference type="ARBA" id="ARBA00023010"/>
    </source>
</evidence>
<dbReference type="Proteomes" id="UP000472277">
    <property type="component" value="Chromosome 22"/>
</dbReference>
<keyword evidence="19" id="KW-0472">Membrane</keyword>
<evidence type="ECO:0000259" key="28">
    <source>
        <dbReference type="Pfam" id="PF25481"/>
    </source>
</evidence>
<feature type="compositionally biased region" description="Basic and acidic residues" evidence="26">
    <location>
        <begin position="1575"/>
        <end position="1592"/>
    </location>
</feature>
<comment type="similarity">
    <text evidence="6">Belongs to the TPR family.</text>
</comment>
<keyword evidence="9" id="KW-0158">Chromosome</keyword>
<evidence type="ECO:0000256" key="2">
    <source>
        <dbReference type="ARBA" id="ARBA00004335"/>
    </source>
</evidence>
<dbReference type="GO" id="GO:0006606">
    <property type="term" value="P:protein import into nucleus"/>
    <property type="evidence" value="ECO:0007669"/>
    <property type="project" value="InterPro"/>
</dbReference>
<evidence type="ECO:0000256" key="13">
    <source>
        <dbReference type="ARBA" id="ARBA00022816"/>
    </source>
</evidence>
<keyword evidence="22" id="KW-0131">Cell cycle</keyword>
<dbReference type="GO" id="GO:0005643">
    <property type="term" value="C:nuclear pore"/>
    <property type="evidence" value="ECO:0007669"/>
    <property type="project" value="UniProtKB-SubCell"/>
</dbReference>
<sequence length="2274" mass="256457">MASVLLQALERAEIAKLPKAVQNKLEKLFSDLQYEIDSFKSHQEQFRVDSGKLYPNKSFTSHHWGMTIHHFMKLQFFSIDEELKSVLEKNKEYEINQEKLTSEQAQLCKAKNELEAEKRELVRTLERRSQEVDYLSEDLQRLNDKVAEVNASKMGLQLKLDELESSEVNIKYREKHMEQEKELLRGQTAWLNEELKAKSEELLALSRQKGNQILELKCSLENKEDELNRVQDQVTSLKTSNESLQKQAEDIINKLKEDKEQQASMEEKFRNELNANIKLSNLYKGAAADSESKSEELSGAVEELHKLLKDAGEANKALEVRLQEMDDCQDKEAAELKERIISLEKELENANELLSDTKLRGLTSLPAMLSEETITTMSPTAVAVAKIVKPGMKLTELYTAYVETQEALQLERVENKRVNKYLDDIVQEVEAKGPILKRQRDEHERMQKSVASLSSKLEQAVKEVHRLQKVTDEANKRSSVLERDNQRSDVQLADMGQQIRVLLIELEEARGNHIAHDEEVSSADISSTSEVITQHLVTFRGVEELQQQNQRLLVALRELSDAQEREEEETTGTNELERSLEKAQTELEALREQRGHQMQLAESIVRQRDMYRVLLAQATGVSFPQQGAAAAEEFSSTPRRSPAATPTTPTGIITMATESTEVVEAKAALRQLQEVFSSYKRERSESDKALMEQSEKLQEQVSDQRIQNAKISTQLEFTSKRYEMLQDNVKGYRKEIASLMEKGQKMAAAAQKSEQTVHTMTQDLRVAQEKLNMAEGRAESLRKEREMLKLVESRLTQEKETMQTQQRVQNMLLTNLKTIEATLERSETDTRQRLNAQIEKQEREIGQLHKRLEHEVEQRHLLSRNQDLQLMDAKRQLETQTALLQKTRDQLSAAQLEVSSLRLQQGSGEGGRLSLSSPPTPMGIRGLQVSEGDSEDLHGRLKQAETRAEELIQQLRTATSSMELYRAMAQSLEESLDKEMQVTEQARSAIEERVKESQEQHRQLEKKLLEAEKEKQGLQEEKMKALASVEQQVAELRRSLSSVQADHQEALQMAVVAAAQEQQAMLDSQEQAKLASEAQDKYEREMMLHAADVEALQAAKAQALQAATLRQQLEERAQRASAQLLEARVSWEEQERILKEEMSKVVSRSEELQRQNSLLHEQIQTMSCKMATTLQRQANESPLNISLTEEGKSQDQVLEILRFVRREKEIAESRFEVAQGESLRHRLRVEHLERELRELQESLSAERERMQVTAKTLAKHDELMKKTETMSVLMETNKMLREEKERMEHELQQTQAKVRKLESDIMPMQESNAELSEKSGMLQAEKRILEEDIKRWKARTQHLVSQQKDTDPEEYKRLHSEKEAHLKRIQQLTEETGRLKAEVARSGGSVTSLQSQVQMLREGLGKVTSDRDALKRSVEAKNLDMQEKFRTITQVKKIGRRYKTQYEELKVEHDKMVLEAASTPAQEQEAQQASAQELQGLRDSLGQAETRTKDLEGQLDNLNKVVGEREAEVRGSQEQASRLQTELTRLRQELQEKASQEDTLRQQMAEKEEKTRKAFVGAKQRINQLMGSKDQLQKENEELKQQREELEVRVSALKSQYEGRLSRQERELRDLREQQERHGEQRDEPPEQGPSKAQEQQRTTEQRGPLKTTPAADRGSASTSEPPTANIKPTPLGAQGPSKPPAIPGNKSTPRASIRPMITPATVPTPTPTATVMPTTQVENQEAMQSSEGPPEHVTVYGSASGSVRSTSPNVQTTNPMLVVQQTQTQTTAFVQPTQQQSLSHTEPANQEQSPAPVMEAAPSSQMERPSTSTAVFGTVSATPGTSSMSKRPREEEQDSSMVTDTDTPQEDPSEPPIPKKLRIIQRVDPEEPEAQEEVLAEGSAEGLVPGESQEAPETSQVCVYYPFSREADMVFQSVWAAYQMLNSTDYDGGIGDEGEESNEGSGDGNEAYEGDDTEVRSTHTHTHAVTNLTMSFPACHHLKNISWDNSSFVWQFRKIRCVKISLFYLPAVKQYIGRCIGEFCSPPPKKNGIGPKNTFRSGSSIIFFPPSAFLQQHFFDDDRMVPSTPTLVPPHQTHTSAVAGVPRFRFGTPEDLMPQTTSHSDLGHLASQGGLGMYDSPLFLPGHEDESGGLSVPTTPLQVASPVSIFAEVPPSEGTAHASQSVPMVTTSTPGLVVAEGPSPGDERDDVFMAPGGDLVEVSLEPVISRAGEIEEAAQVSDDCGLPSTSQELSSSSAGTDPNSLKYQTRQHAHILRTNYAILCPCMQVRDPS</sequence>
<dbReference type="Ensembl" id="ENSSTUT00000037292.1">
    <property type="protein sequence ID" value="ENSSTUP00000035676.1"/>
    <property type="gene ID" value="ENSSTUG00000013032.1"/>
</dbReference>
<evidence type="ECO:0000256" key="11">
    <source>
        <dbReference type="ARBA" id="ARBA00022618"/>
    </source>
</evidence>
<evidence type="ECO:0000256" key="20">
    <source>
        <dbReference type="ARBA" id="ARBA00023212"/>
    </source>
</evidence>
<feature type="coiled-coil region" evidence="25">
    <location>
        <begin position="542"/>
        <end position="600"/>
    </location>
</feature>
<accession>A0A673YLZ2</accession>
<feature type="compositionally biased region" description="Polar residues" evidence="26">
    <location>
        <begin position="1742"/>
        <end position="1758"/>
    </location>
</feature>
<dbReference type="GO" id="GO:1901673">
    <property type="term" value="P:regulation of mitotic spindle assembly"/>
    <property type="evidence" value="ECO:0007669"/>
    <property type="project" value="TreeGrafter"/>
</dbReference>
<evidence type="ECO:0000259" key="29">
    <source>
        <dbReference type="Pfam" id="PF25785"/>
    </source>
</evidence>
<keyword evidence="23" id="KW-0137">Centromere</keyword>
<feature type="compositionally biased region" description="Polar residues" evidence="26">
    <location>
        <begin position="1721"/>
        <end position="1732"/>
    </location>
</feature>
<proteinExistence type="inferred from homology"/>
<reference evidence="30" key="1">
    <citation type="submission" date="2025-08" db="UniProtKB">
        <authorList>
            <consortium name="Ensembl"/>
        </authorList>
    </citation>
    <scope>IDENTIFICATION</scope>
</reference>
<feature type="compositionally biased region" description="Basic and acidic residues" evidence="26">
    <location>
        <begin position="1604"/>
        <end position="1629"/>
    </location>
</feature>
<evidence type="ECO:0000256" key="19">
    <source>
        <dbReference type="ARBA" id="ARBA00023136"/>
    </source>
</evidence>
<dbReference type="GO" id="GO:0006406">
    <property type="term" value="P:mRNA export from nucleus"/>
    <property type="evidence" value="ECO:0007669"/>
    <property type="project" value="TreeGrafter"/>
</dbReference>
<evidence type="ECO:0000256" key="7">
    <source>
        <dbReference type="ARBA" id="ARBA00019789"/>
    </source>
</evidence>
<feature type="coiled-coil region" evidence="25">
    <location>
        <begin position="436"/>
        <end position="512"/>
    </location>
</feature>
<keyword evidence="14" id="KW-0995">Kinetochore</keyword>
<dbReference type="Gene3D" id="1.10.287.1490">
    <property type="match status" value="2"/>
</dbReference>
<keyword evidence="17 25" id="KW-0175">Coiled coil</keyword>
<feature type="domain" description="Nucleoprotein TPR/MLP1-2" evidence="27">
    <location>
        <begin position="1039"/>
        <end position="1166"/>
    </location>
</feature>
<evidence type="ECO:0000256" key="15">
    <source>
        <dbReference type="ARBA" id="ARBA00022927"/>
    </source>
</evidence>
<feature type="region of interest" description="Disordered" evidence="26">
    <location>
        <begin position="1535"/>
        <end position="1758"/>
    </location>
</feature>
<dbReference type="InterPro" id="IPR057974">
    <property type="entry name" value="NUA/TPR/MLP1-2-like_dom"/>
</dbReference>
<dbReference type="InterPro" id="IPR012929">
    <property type="entry name" value="Nucleoprot-TPR/MLP1-2_dom"/>
</dbReference>
<feature type="compositionally biased region" description="Acidic residues" evidence="26">
    <location>
        <begin position="1871"/>
        <end position="1880"/>
    </location>
</feature>
<dbReference type="Pfam" id="PF25481">
    <property type="entry name" value="Nucleoprot-TPR"/>
    <property type="match status" value="1"/>
</dbReference>
<keyword evidence="12" id="KW-0498">Mitosis</keyword>
<keyword evidence="11" id="KW-0132">Cell division</keyword>
<protein>
    <recommendedName>
        <fullName evidence="7">Nucleoprotein TPR</fullName>
    </recommendedName>
    <alternativeName>
        <fullName evidence="24">NPC-associated intranuclear protein</fullName>
    </alternativeName>
</protein>
<evidence type="ECO:0000256" key="18">
    <source>
        <dbReference type="ARBA" id="ARBA00023132"/>
    </source>
</evidence>
<dbReference type="Pfam" id="PF07926">
    <property type="entry name" value="TPR_MLP1_2"/>
    <property type="match status" value="1"/>
</dbReference>
<reference evidence="30" key="2">
    <citation type="submission" date="2025-09" db="UniProtKB">
        <authorList>
            <consortium name="Ensembl"/>
        </authorList>
    </citation>
    <scope>IDENTIFICATION</scope>
</reference>
<feature type="region of interest" description="Disordered" evidence="26">
    <location>
        <begin position="629"/>
        <end position="650"/>
    </location>
</feature>
<dbReference type="InterPro" id="IPR057577">
    <property type="entry name" value="Nucleoprot-TPR/MLP1_dom"/>
</dbReference>
<feature type="region of interest" description="Disordered" evidence="26">
    <location>
        <begin position="1772"/>
        <end position="1898"/>
    </location>
</feature>
<feature type="domain" description="Nucleoprotein TPR/MPL1" evidence="28">
    <location>
        <begin position="165"/>
        <end position="243"/>
    </location>
</feature>
<keyword evidence="10" id="KW-0963">Cytoplasm</keyword>
<evidence type="ECO:0000256" key="9">
    <source>
        <dbReference type="ARBA" id="ARBA00022454"/>
    </source>
</evidence>
<feature type="coiled-coil region" evidence="25">
    <location>
        <begin position="934"/>
        <end position="1046"/>
    </location>
</feature>
<feature type="coiled-coil region" evidence="25">
    <location>
        <begin position="301"/>
        <end position="360"/>
    </location>
</feature>
<keyword evidence="20" id="KW-0206">Cytoskeleton</keyword>
<dbReference type="PANTHER" id="PTHR18898">
    <property type="entry name" value="NUCLEOPROTEIN TPR-RELATED"/>
    <property type="match status" value="1"/>
</dbReference>
<feature type="region of interest" description="Disordered" evidence="26">
    <location>
        <begin position="1932"/>
        <end position="1958"/>
    </location>
</feature>
<feature type="coiled-coil region" evidence="25">
    <location>
        <begin position="1096"/>
        <end position="1130"/>
    </location>
</feature>
<evidence type="ECO:0000256" key="17">
    <source>
        <dbReference type="ARBA" id="ARBA00023054"/>
    </source>
</evidence>
<evidence type="ECO:0000256" key="22">
    <source>
        <dbReference type="ARBA" id="ARBA00023306"/>
    </source>
</evidence>
<organism evidence="30 31">
    <name type="scientific">Salmo trutta</name>
    <name type="common">Brown trout</name>
    <dbReference type="NCBI Taxonomy" id="8032"/>
    <lineage>
        <taxon>Eukaryota</taxon>
        <taxon>Metazoa</taxon>
        <taxon>Chordata</taxon>
        <taxon>Craniata</taxon>
        <taxon>Vertebrata</taxon>
        <taxon>Euteleostomi</taxon>
        <taxon>Actinopterygii</taxon>
        <taxon>Neopterygii</taxon>
        <taxon>Teleostei</taxon>
        <taxon>Protacanthopterygii</taxon>
        <taxon>Salmoniformes</taxon>
        <taxon>Salmonidae</taxon>
        <taxon>Salmoninae</taxon>
        <taxon>Salmo</taxon>
    </lineage>
</organism>
<gene>
    <name evidence="30" type="primary">TPR</name>
    <name evidence="30" type="synonym">LOC115158548</name>
</gene>
<feature type="compositionally biased region" description="Low complexity" evidence="26">
    <location>
        <begin position="635"/>
        <end position="650"/>
    </location>
</feature>
<evidence type="ECO:0000256" key="1">
    <source>
        <dbReference type="ARBA" id="ARBA00004186"/>
    </source>
</evidence>
<feature type="region of interest" description="Disordered" evidence="26">
    <location>
        <begin position="2219"/>
        <end position="2246"/>
    </location>
</feature>
<evidence type="ECO:0000256" key="25">
    <source>
        <dbReference type="SAM" id="Coils"/>
    </source>
</evidence>
<feature type="compositionally biased region" description="Basic and acidic residues" evidence="26">
    <location>
        <begin position="1535"/>
        <end position="1556"/>
    </location>
</feature>
<keyword evidence="21" id="KW-0539">Nucleus</keyword>
<dbReference type="GO" id="GO:0031965">
    <property type="term" value="C:nuclear membrane"/>
    <property type="evidence" value="ECO:0007669"/>
    <property type="project" value="UniProtKB-SubCell"/>
</dbReference>
<feature type="domain" description="NUA/TPR/MLP1-2-like" evidence="29">
    <location>
        <begin position="472"/>
        <end position="567"/>
    </location>
</feature>
<feature type="compositionally biased region" description="Low complexity" evidence="26">
    <location>
        <begin position="2229"/>
        <end position="2238"/>
    </location>
</feature>
<feature type="coiled-coil region" evidence="25">
    <location>
        <begin position="655"/>
        <end position="682"/>
    </location>
</feature>
<dbReference type="Pfam" id="PF25785">
    <property type="entry name" value="TPR"/>
    <property type="match status" value="1"/>
</dbReference>
<feature type="compositionally biased region" description="Polar residues" evidence="26">
    <location>
        <begin position="1782"/>
        <end position="1794"/>
    </location>
</feature>
<dbReference type="GO" id="GO:0000776">
    <property type="term" value="C:kinetochore"/>
    <property type="evidence" value="ECO:0007669"/>
    <property type="project" value="UniProtKB-KW"/>
</dbReference>
<feature type="coiled-coil region" evidence="25">
    <location>
        <begin position="83"/>
        <end position="166"/>
    </location>
</feature>
<feature type="coiled-coil region" evidence="25">
    <location>
        <begin position="213"/>
        <end position="272"/>
    </location>
</feature>
<keyword evidence="13" id="KW-0509">mRNA transport</keyword>
<dbReference type="PANTHER" id="PTHR18898:SF4">
    <property type="entry name" value="NUCLEOPROTEIN TPR"/>
    <property type="match status" value="1"/>
</dbReference>
<feature type="compositionally biased region" description="Polar residues" evidence="26">
    <location>
        <begin position="1803"/>
        <end position="1830"/>
    </location>
</feature>
<evidence type="ECO:0000256" key="24">
    <source>
        <dbReference type="ARBA" id="ARBA00077074"/>
    </source>
</evidence>
<evidence type="ECO:0000256" key="4">
    <source>
        <dbReference type="ARBA" id="ARBA00004620"/>
    </source>
</evidence>
<dbReference type="GO" id="GO:0017056">
    <property type="term" value="F:structural constituent of nuclear pore"/>
    <property type="evidence" value="ECO:0007669"/>
    <property type="project" value="TreeGrafter"/>
</dbReference>
<evidence type="ECO:0000256" key="14">
    <source>
        <dbReference type="ARBA" id="ARBA00022838"/>
    </source>
</evidence>
<feature type="compositionally biased region" description="Low complexity" evidence="26">
    <location>
        <begin position="1700"/>
        <end position="1720"/>
    </location>
</feature>
<feature type="coiled-coil region" evidence="25">
    <location>
        <begin position="1222"/>
        <end position="1382"/>
    </location>
</feature>
<evidence type="ECO:0000256" key="23">
    <source>
        <dbReference type="ARBA" id="ARBA00023328"/>
    </source>
</evidence>
<name>A0A673YLZ2_SALTR</name>
<evidence type="ECO:0000256" key="10">
    <source>
        <dbReference type="ARBA" id="ARBA00022490"/>
    </source>
</evidence>
<evidence type="ECO:0000313" key="31">
    <source>
        <dbReference type="Proteomes" id="UP000472277"/>
    </source>
</evidence>
<evidence type="ECO:0000256" key="3">
    <source>
        <dbReference type="ARBA" id="ARBA00004567"/>
    </source>
</evidence>
<dbReference type="GO" id="GO:0051301">
    <property type="term" value="P:cell division"/>
    <property type="evidence" value="ECO:0007669"/>
    <property type="project" value="UniProtKB-KW"/>
</dbReference>
<feature type="compositionally biased region" description="Low complexity" evidence="26">
    <location>
        <begin position="1772"/>
        <end position="1781"/>
    </location>
</feature>
<evidence type="ECO:0000313" key="30">
    <source>
        <dbReference type="Ensembl" id="ENSSTUP00000035676.1"/>
    </source>
</evidence>
<evidence type="ECO:0000259" key="27">
    <source>
        <dbReference type="Pfam" id="PF07926"/>
    </source>
</evidence>
<comment type="subcellular location">
    <subcellularLocation>
        <location evidence="5">Chromosome</location>
        <location evidence="5">Centromere</location>
        <location evidence="5">Kinetochore</location>
    </subcellularLocation>
    <subcellularLocation>
        <location evidence="1">Cytoplasm</location>
        <location evidence="1">Cytoskeleton</location>
        <location evidence="1">Spindle</location>
    </subcellularLocation>
    <subcellularLocation>
        <location evidence="2">Nucleus membrane</location>
        <topology evidence="2">Peripheral membrane protein</topology>
        <orientation evidence="2">Cytoplasmic side</orientation>
    </subcellularLocation>
    <subcellularLocation>
        <location evidence="4">Nucleus membrane</location>
        <topology evidence="4">Peripheral membrane protein</topology>
        <orientation evidence="4">Nucleoplasmic side</orientation>
    </subcellularLocation>
    <subcellularLocation>
        <location evidence="3">Nucleus</location>
        <location evidence="3">Nuclear pore complex</location>
    </subcellularLocation>
</comment>
<dbReference type="GeneTree" id="ENSGT00730000111014"/>
<evidence type="ECO:0000256" key="21">
    <source>
        <dbReference type="ARBA" id="ARBA00023242"/>
    </source>
</evidence>
<keyword evidence="18" id="KW-0906">Nuclear pore complex</keyword>
<evidence type="ECO:0000256" key="6">
    <source>
        <dbReference type="ARBA" id="ARBA00005274"/>
    </source>
</evidence>
<evidence type="ECO:0000256" key="8">
    <source>
        <dbReference type="ARBA" id="ARBA00022448"/>
    </source>
</evidence>